<protein>
    <submittedName>
        <fullName evidence="2">NmrA-like family</fullName>
    </submittedName>
</protein>
<dbReference type="Gene3D" id="3.40.50.720">
    <property type="entry name" value="NAD(P)-binding Rossmann-like Domain"/>
    <property type="match status" value="1"/>
</dbReference>
<dbReference type="PANTHER" id="PTHR47129:SF1">
    <property type="entry name" value="NMRA-LIKE DOMAIN-CONTAINING PROTEIN"/>
    <property type="match status" value="1"/>
</dbReference>
<dbReference type="Proteomes" id="UP000266188">
    <property type="component" value="Unassembled WGS sequence"/>
</dbReference>
<keyword evidence="3" id="KW-1185">Reference proteome</keyword>
<dbReference type="STRING" id="2070753.A0A3A2ZJZ7"/>
<accession>A0A3A2ZJZ7</accession>
<dbReference type="Gene3D" id="3.90.25.10">
    <property type="entry name" value="UDP-galactose 4-epimerase, domain 1"/>
    <property type="match status" value="1"/>
</dbReference>
<feature type="domain" description="NmrA-like" evidence="1">
    <location>
        <begin position="6"/>
        <end position="237"/>
    </location>
</feature>
<dbReference type="Pfam" id="PF05368">
    <property type="entry name" value="NmrA"/>
    <property type="match status" value="1"/>
</dbReference>
<dbReference type="OrthoDB" id="419598at2759"/>
<dbReference type="SUPFAM" id="SSF51735">
    <property type="entry name" value="NAD(P)-binding Rossmann-fold domains"/>
    <property type="match status" value="1"/>
</dbReference>
<dbReference type="EMBL" id="MVGC01000146">
    <property type="protein sequence ID" value="RJE22890.1"/>
    <property type="molecule type" value="Genomic_DNA"/>
</dbReference>
<evidence type="ECO:0000259" key="1">
    <source>
        <dbReference type="Pfam" id="PF05368"/>
    </source>
</evidence>
<dbReference type="PANTHER" id="PTHR47129">
    <property type="entry name" value="QUINONE OXIDOREDUCTASE 2"/>
    <property type="match status" value="1"/>
</dbReference>
<dbReference type="AlphaFoldDB" id="A0A3A2ZJZ7"/>
<comment type="caution">
    <text evidence="2">The sequence shown here is derived from an EMBL/GenBank/DDBJ whole genome shotgun (WGS) entry which is preliminary data.</text>
</comment>
<dbReference type="CDD" id="cd05269">
    <property type="entry name" value="TMR_SDR_a"/>
    <property type="match status" value="1"/>
</dbReference>
<gene>
    <name evidence="2" type="ORF">PHISCL_04786</name>
</gene>
<name>A0A3A2ZJZ7_9EURO</name>
<proteinExistence type="predicted"/>
<organism evidence="2 3">
    <name type="scientific">Aspergillus sclerotialis</name>
    <dbReference type="NCBI Taxonomy" id="2070753"/>
    <lineage>
        <taxon>Eukaryota</taxon>
        <taxon>Fungi</taxon>
        <taxon>Dikarya</taxon>
        <taxon>Ascomycota</taxon>
        <taxon>Pezizomycotina</taxon>
        <taxon>Eurotiomycetes</taxon>
        <taxon>Eurotiomycetidae</taxon>
        <taxon>Eurotiales</taxon>
        <taxon>Aspergillaceae</taxon>
        <taxon>Aspergillus</taxon>
        <taxon>Aspergillus subgen. Polypaecilum</taxon>
    </lineage>
</organism>
<dbReference type="InterPro" id="IPR008030">
    <property type="entry name" value="NmrA-like"/>
</dbReference>
<sequence>MTLKYLIAGATGGLGSQVLSYMVANLPSSEYAAASSHESNRKRFEDQGISFRLVSYDDPSTLEAAFEDVENVLFVSTNTFDVEKRAKQHQNFVDAAKKMGVKHVWYTSLAFGGFKSESNVDVQRAHLMTEDMLKESGITYTSIREGIYTDAFPLFLGWYPESKTIYLPSDGPVAFTSREELGEATARLMIRGGFEKQIVLLTAQETITFTEIVELINETTGRDVKLEFVSPEDYVRLAGTDDIGGKPDAFFQTLLSWYEGISKGDARTTDPLMKDLLRREPTGAKRFIRGLLTQDQDYRWHQNYVK</sequence>
<evidence type="ECO:0000313" key="3">
    <source>
        <dbReference type="Proteomes" id="UP000266188"/>
    </source>
</evidence>
<dbReference type="InterPro" id="IPR052718">
    <property type="entry name" value="NmrA-type_oxidoreductase"/>
</dbReference>
<evidence type="ECO:0000313" key="2">
    <source>
        <dbReference type="EMBL" id="RJE22890.1"/>
    </source>
</evidence>
<dbReference type="InterPro" id="IPR036291">
    <property type="entry name" value="NAD(P)-bd_dom_sf"/>
</dbReference>
<reference evidence="3" key="1">
    <citation type="submission" date="2017-02" db="EMBL/GenBank/DDBJ databases">
        <authorList>
            <person name="Tafer H."/>
            <person name="Lopandic K."/>
        </authorList>
    </citation>
    <scope>NUCLEOTIDE SEQUENCE [LARGE SCALE GENOMIC DNA]</scope>
    <source>
        <strain evidence="3">CBS 366.77</strain>
    </source>
</reference>